<dbReference type="AlphaFoldDB" id="A0A0C3GRL2"/>
<keyword evidence="4" id="KW-1185">Reference proteome</keyword>
<dbReference type="InParanoid" id="A0A0C3GRL2"/>
<sequence length="676" mass="73109">MESSCNAETLCHIITPVGMLGYGFDESLTKQALGSLKESPAPTALVLDSGSTDGGPLKLATGSMTAPRSAYERDFAKLLSLSHEFHVPVIISSAGGDGSDAHVDEFLDIIEEIVRDVRNKPYKFKVLAIYSSVPKAKVLEHLAAGEVEGCGSSVPPLTSADVERAGPIVAQMGHEPFLDAMIAQPDFDIIIGGRAYDPSPYIAYCAYQARQGFSLPLKALSTQQLGGFAFMGKIMECGALCSTPKSSSAMAKIYLDGTFDIVPLSMGSICTPTSVAAHTMYEKTRPDILPGPGGKLDLNSSQYEQLPDNRSVRVRGAKYISARELNLPYTVKLEGAKTVGYRTLIMGGIRDPILIGQIDSFLTRVKEFVKQQHSSLTEEWEVDFHVYGANGIMGAHEPGESSYRPREIFLVGEALASSQKLATSIASSARIACVHGPYPGQRGTSGNFAMGQGGKLEIEMGPCAEFCIYHLIPLKPGEEGASPILDGHDQDPAGTKGVAPLFSWKVVEFGSMEPWATESRLPEATASSSRREMRPLPTAHVGLNLSNPSKLQEIAPVIRSKNSGPYEITLDVLFSDETIYSLVKSSNLLTSATIARLYHLKDDEVIYCGFYDQAKAFKATILRKRKGQVRPSGGFMETDVHGSQQYAGLLELELSGDIRTSIRKIFSSNRERESTL</sequence>
<evidence type="ECO:0000259" key="2">
    <source>
        <dbReference type="Pfam" id="PF14330"/>
    </source>
</evidence>
<name>A0A0C3GRL2_OIDMZ</name>
<dbReference type="InterPro" id="IPR010839">
    <property type="entry name" value="AtuA_N"/>
</dbReference>
<evidence type="ECO:0000313" key="4">
    <source>
        <dbReference type="Proteomes" id="UP000054321"/>
    </source>
</evidence>
<dbReference type="OrthoDB" id="5863171at2759"/>
<dbReference type="Pfam" id="PF14330">
    <property type="entry name" value="DUF4387"/>
    <property type="match status" value="1"/>
</dbReference>
<feature type="domain" description="DUF4387" evidence="2">
    <location>
        <begin position="551"/>
        <end position="653"/>
    </location>
</feature>
<dbReference type="EMBL" id="KN832880">
    <property type="protein sequence ID" value="KIM98670.1"/>
    <property type="molecule type" value="Genomic_DNA"/>
</dbReference>
<evidence type="ECO:0000313" key="3">
    <source>
        <dbReference type="EMBL" id="KIM98670.1"/>
    </source>
</evidence>
<organism evidence="3 4">
    <name type="scientific">Oidiodendron maius (strain Zn)</name>
    <dbReference type="NCBI Taxonomy" id="913774"/>
    <lineage>
        <taxon>Eukaryota</taxon>
        <taxon>Fungi</taxon>
        <taxon>Dikarya</taxon>
        <taxon>Ascomycota</taxon>
        <taxon>Pezizomycotina</taxon>
        <taxon>Leotiomycetes</taxon>
        <taxon>Leotiomycetes incertae sedis</taxon>
        <taxon>Myxotrichaceae</taxon>
        <taxon>Oidiodendron</taxon>
    </lineage>
</organism>
<dbReference type="HOGENOM" id="CLU_028036_1_0_1"/>
<reference evidence="3 4" key="1">
    <citation type="submission" date="2014-04" db="EMBL/GenBank/DDBJ databases">
        <authorList>
            <consortium name="DOE Joint Genome Institute"/>
            <person name="Kuo A."/>
            <person name="Martino E."/>
            <person name="Perotto S."/>
            <person name="Kohler A."/>
            <person name="Nagy L.G."/>
            <person name="Floudas D."/>
            <person name="Copeland A."/>
            <person name="Barry K.W."/>
            <person name="Cichocki N."/>
            <person name="Veneault-Fourrey C."/>
            <person name="LaButti K."/>
            <person name="Lindquist E.A."/>
            <person name="Lipzen A."/>
            <person name="Lundell T."/>
            <person name="Morin E."/>
            <person name="Murat C."/>
            <person name="Sun H."/>
            <person name="Tunlid A."/>
            <person name="Henrissat B."/>
            <person name="Grigoriev I.V."/>
            <person name="Hibbett D.S."/>
            <person name="Martin F."/>
            <person name="Nordberg H.P."/>
            <person name="Cantor M.N."/>
            <person name="Hua S.X."/>
        </authorList>
    </citation>
    <scope>NUCLEOTIDE SEQUENCE [LARGE SCALE GENOMIC DNA]</scope>
    <source>
        <strain evidence="3 4">Zn</strain>
    </source>
</reference>
<evidence type="ECO:0000259" key="1">
    <source>
        <dbReference type="Pfam" id="PF07287"/>
    </source>
</evidence>
<feature type="domain" description="Acyclic terpene utilisation N-terminal" evidence="1">
    <location>
        <begin position="63"/>
        <end position="442"/>
    </location>
</feature>
<dbReference type="STRING" id="913774.A0A0C3GRL2"/>
<reference evidence="4" key="2">
    <citation type="submission" date="2015-01" db="EMBL/GenBank/DDBJ databases">
        <title>Evolutionary Origins and Diversification of the Mycorrhizal Mutualists.</title>
        <authorList>
            <consortium name="DOE Joint Genome Institute"/>
            <consortium name="Mycorrhizal Genomics Consortium"/>
            <person name="Kohler A."/>
            <person name="Kuo A."/>
            <person name="Nagy L.G."/>
            <person name="Floudas D."/>
            <person name="Copeland A."/>
            <person name="Barry K.W."/>
            <person name="Cichocki N."/>
            <person name="Veneault-Fourrey C."/>
            <person name="LaButti K."/>
            <person name="Lindquist E.A."/>
            <person name="Lipzen A."/>
            <person name="Lundell T."/>
            <person name="Morin E."/>
            <person name="Murat C."/>
            <person name="Riley R."/>
            <person name="Ohm R."/>
            <person name="Sun H."/>
            <person name="Tunlid A."/>
            <person name="Henrissat B."/>
            <person name="Grigoriev I.V."/>
            <person name="Hibbett D.S."/>
            <person name="Martin F."/>
        </authorList>
    </citation>
    <scope>NUCLEOTIDE SEQUENCE [LARGE SCALE GENOMIC DNA]</scope>
    <source>
        <strain evidence="4">Zn</strain>
    </source>
</reference>
<protein>
    <recommendedName>
        <fullName evidence="5">Caib baif family enzyme</fullName>
    </recommendedName>
</protein>
<evidence type="ECO:0008006" key="5">
    <source>
        <dbReference type="Google" id="ProtNLM"/>
    </source>
</evidence>
<proteinExistence type="predicted"/>
<dbReference type="Pfam" id="PF07287">
    <property type="entry name" value="AtuA"/>
    <property type="match status" value="1"/>
</dbReference>
<gene>
    <name evidence="3" type="ORF">OIDMADRAFT_43516</name>
</gene>
<dbReference type="InterPro" id="IPR025496">
    <property type="entry name" value="DUF4387"/>
</dbReference>
<accession>A0A0C3GRL2</accession>
<dbReference type="Proteomes" id="UP000054321">
    <property type="component" value="Unassembled WGS sequence"/>
</dbReference>